<evidence type="ECO:0000313" key="8">
    <source>
        <dbReference type="Proteomes" id="UP000245887"/>
    </source>
</evidence>
<dbReference type="InterPro" id="IPR036388">
    <property type="entry name" value="WH-like_DNA-bd_sf"/>
</dbReference>
<sequence length="119" mass="13127">MNINTSAYVVSRLINDVRQQHQRMEAQTLDALAVVAKNPGIAIIDLADRIGVSEAAASRTVSKLGPGSPKKLGLGLIYRYESPENRRFKQVELTDRGRQFFSNIGDTLKDALKQAKVTD</sequence>
<dbReference type="OrthoDB" id="8094158at2"/>
<dbReference type="PANTHER" id="PTHR42756:SF1">
    <property type="entry name" value="TRANSCRIPTIONAL REPRESSOR OF EMRAB OPERON"/>
    <property type="match status" value="1"/>
</dbReference>
<organism evidence="5 7">
    <name type="scientific">Tamilnaduibacter salinus</name>
    <dbReference type="NCBI Taxonomy" id="1484056"/>
    <lineage>
        <taxon>Bacteria</taxon>
        <taxon>Pseudomonadati</taxon>
        <taxon>Pseudomonadota</taxon>
        <taxon>Gammaproteobacteria</taxon>
        <taxon>Pseudomonadales</taxon>
        <taxon>Marinobacteraceae</taxon>
        <taxon>Tamilnaduibacter</taxon>
    </lineage>
</organism>
<evidence type="ECO:0000259" key="4">
    <source>
        <dbReference type="SMART" id="SM00347"/>
    </source>
</evidence>
<reference evidence="5 7" key="1">
    <citation type="submission" date="2017-07" db="EMBL/GenBank/DDBJ databases">
        <title>Tamlnaduibacter salinus (Mi-7) genome sequencing.</title>
        <authorList>
            <person name="Verma A."/>
            <person name="Krishnamurthi S."/>
        </authorList>
    </citation>
    <scope>NUCLEOTIDE SEQUENCE [LARGE SCALE GENOMIC DNA]</scope>
    <source>
        <strain evidence="5 7">Mi-7</strain>
    </source>
</reference>
<dbReference type="GO" id="GO:0003677">
    <property type="term" value="F:DNA binding"/>
    <property type="evidence" value="ECO:0007669"/>
    <property type="project" value="UniProtKB-KW"/>
</dbReference>
<dbReference type="AlphaFoldDB" id="A0A2A2HZM0"/>
<evidence type="ECO:0000313" key="7">
    <source>
        <dbReference type="Proteomes" id="UP000218332"/>
    </source>
</evidence>
<dbReference type="InterPro" id="IPR036390">
    <property type="entry name" value="WH_DNA-bd_sf"/>
</dbReference>
<dbReference type="EMBL" id="NMPM01000159">
    <property type="protein sequence ID" value="PAV24486.1"/>
    <property type="molecule type" value="Genomic_DNA"/>
</dbReference>
<evidence type="ECO:0000256" key="2">
    <source>
        <dbReference type="ARBA" id="ARBA00023125"/>
    </source>
</evidence>
<dbReference type="EMBL" id="QEKQ01000001">
    <property type="protein sequence ID" value="PVY79190.1"/>
    <property type="molecule type" value="Genomic_DNA"/>
</dbReference>
<name>A0A2A2HZM0_9GAMM</name>
<dbReference type="Gene3D" id="1.10.10.10">
    <property type="entry name" value="Winged helix-like DNA-binding domain superfamily/Winged helix DNA-binding domain"/>
    <property type="match status" value="1"/>
</dbReference>
<dbReference type="Proteomes" id="UP000245887">
    <property type="component" value="Unassembled WGS sequence"/>
</dbReference>
<proteinExistence type="predicted"/>
<comment type="caution">
    <text evidence="5">The sequence shown here is derived from an EMBL/GenBank/DDBJ whole genome shotgun (WGS) entry which is preliminary data.</text>
</comment>
<gene>
    <name evidence="6" type="ORF">C8D92_101399</name>
    <name evidence="5" type="ORF">CF392_16005</name>
</gene>
<accession>A0A2A2HZM0</accession>
<dbReference type="GO" id="GO:0003700">
    <property type="term" value="F:DNA-binding transcription factor activity"/>
    <property type="evidence" value="ECO:0007669"/>
    <property type="project" value="InterPro"/>
</dbReference>
<dbReference type="PANTHER" id="PTHR42756">
    <property type="entry name" value="TRANSCRIPTIONAL REGULATOR, MARR"/>
    <property type="match status" value="1"/>
</dbReference>
<keyword evidence="7" id="KW-1185">Reference proteome</keyword>
<feature type="domain" description="HTH marR-type" evidence="4">
    <location>
        <begin position="17"/>
        <end position="117"/>
    </location>
</feature>
<keyword evidence="1" id="KW-0805">Transcription regulation</keyword>
<dbReference type="Proteomes" id="UP000218332">
    <property type="component" value="Unassembled WGS sequence"/>
</dbReference>
<evidence type="ECO:0000256" key="3">
    <source>
        <dbReference type="ARBA" id="ARBA00023163"/>
    </source>
</evidence>
<evidence type="ECO:0000313" key="5">
    <source>
        <dbReference type="EMBL" id="PAV24486.1"/>
    </source>
</evidence>
<dbReference type="SMART" id="SM00347">
    <property type="entry name" value="HTH_MARR"/>
    <property type="match status" value="1"/>
</dbReference>
<evidence type="ECO:0000313" key="6">
    <source>
        <dbReference type="EMBL" id="PVY79190.1"/>
    </source>
</evidence>
<keyword evidence="3" id="KW-0804">Transcription</keyword>
<dbReference type="RefSeq" id="WP_095612403.1">
    <property type="nucleotide sequence ID" value="NZ_NMPM01000159.1"/>
</dbReference>
<dbReference type="SUPFAM" id="SSF46785">
    <property type="entry name" value="Winged helix' DNA-binding domain"/>
    <property type="match status" value="1"/>
</dbReference>
<protein>
    <submittedName>
        <fullName evidence="6">DNA-binding MarR family transcriptional regulator</fullName>
    </submittedName>
</protein>
<dbReference type="InterPro" id="IPR000835">
    <property type="entry name" value="HTH_MarR-typ"/>
</dbReference>
<evidence type="ECO:0000256" key="1">
    <source>
        <dbReference type="ARBA" id="ARBA00023015"/>
    </source>
</evidence>
<reference evidence="6 8" key="2">
    <citation type="submission" date="2018-04" db="EMBL/GenBank/DDBJ databases">
        <title>Genomic Encyclopedia of Type Strains, Phase IV (KMG-IV): sequencing the most valuable type-strain genomes for metagenomic binning, comparative biology and taxonomic classification.</title>
        <authorList>
            <person name="Goeker M."/>
        </authorList>
    </citation>
    <scope>NUCLEOTIDE SEQUENCE [LARGE SCALE GENOMIC DNA]</scope>
    <source>
        <strain evidence="6 8">DSM 28688</strain>
    </source>
</reference>
<keyword evidence="2 6" id="KW-0238">DNA-binding</keyword>
<dbReference type="Pfam" id="PF01047">
    <property type="entry name" value="MarR"/>
    <property type="match status" value="1"/>
</dbReference>